<dbReference type="PANTHER" id="PTHR30590">
    <property type="entry name" value="INNER MEMBRANE PROTEIN"/>
    <property type="match status" value="1"/>
</dbReference>
<evidence type="ECO:0000259" key="3">
    <source>
        <dbReference type="Pfam" id="PF07786"/>
    </source>
</evidence>
<dbReference type="eggNOG" id="COG3503">
    <property type="taxonomic scope" value="Bacteria"/>
</dbReference>
<comment type="caution">
    <text evidence="4">The sequence shown here is derived from an EMBL/GenBank/DDBJ whole genome shotgun (WGS) entry which is preliminary data.</text>
</comment>
<evidence type="ECO:0000259" key="2">
    <source>
        <dbReference type="Pfam" id="PF04235"/>
    </source>
</evidence>
<gene>
    <name evidence="4" type="ORF">KILIM_019_00130</name>
</gene>
<name>K6WNJ0_9MICO</name>
<feature type="transmembrane region" description="Helical" evidence="1">
    <location>
        <begin position="49"/>
        <end position="68"/>
    </location>
</feature>
<feature type="domain" description="Heparan-alpha-glucosaminide N-acetyltransferase catalytic" evidence="3">
    <location>
        <begin position="5"/>
        <end position="207"/>
    </location>
</feature>
<dbReference type="RefSeq" id="WP_006591893.1">
    <property type="nucleotide sequence ID" value="NZ_BAHD01000019.1"/>
</dbReference>
<dbReference type="InterPro" id="IPR052529">
    <property type="entry name" value="Bact_Transport_Assoc"/>
</dbReference>
<reference evidence="4 5" key="1">
    <citation type="submission" date="2012-08" db="EMBL/GenBank/DDBJ databases">
        <title>Whole genome shotgun sequence of Kineosphaera limosa NBRC 100340.</title>
        <authorList>
            <person name="Yoshida I."/>
            <person name="Isaki S."/>
            <person name="Hosoyama A."/>
            <person name="Tsuchikane K."/>
            <person name="Katsumata H."/>
            <person name="Ando Y."/>
            <person name="Ohji S."/>
            <person name="Hamada M."/>
            <person name="Tamura T."/>
            <person name="Yamazoe A."/>
            <person name="Yamazaki S."/>
            <person name="Fujita N."/>
        </authorList>
    </citation>
    <scope>NUCLEOTIDE SEQUENCE [LARGE SCALE GENOMIC DNA]</scope>
    <source>
        <strain evidence="4 5">NBRC 100340</strain>
    </source>
</reference>
<accession>K6WNJ0</accession>
<feature type="transmembrane region" description="Helical" evidence="1">
    <location>
        <begin position="12"/>
        <end position="29"/>
    </location>
</feature>
<dbReference type="EMBL" id="BAHD01000019">
    <property type="protein sequence ID" value="GAB95361.1"/>
    <property type="molecule type" value="Genomic_DNA"/>
</dbReference>
<feature type="transmembrane region" description="Helical" evidence="1">
    <location>
        <begin position="313"/>
        <end position="335"/>
    </location>
</feature>
<feature type="transmembrane region" description="Helical" evidence="1">
    <location>
        <begin position="341"/>
        <end position="358"/>
    </location>
</feature>
<feature type="transmembrane region" description="Helical" evidence="1">
    <location>
        <begin position="130"/>
        <end position="155"/>
    </location>
</feature>
<dbReference type="InterPro" id="IPR012429">
    <property type="entry name" value="HGSNAT_cat"/>
</dbReference>
<keyword evidence="5" id="KW-1185">Reference proteome</keyword>
<dbReference type="OrthoDB" id="4966979at2"/>
<protein>
    <recommendedName>
        <fullName evidence="6">Heparan-alpha-glucosaminide N-acetyltransferase catalytic domain-containing protein</fullName>
    </recommendedName>
</protein>
<feature type="transmembrane region" description="Helical" evidence="1">
    <location>
        <begin position="210"/>
        <end position="233"/>
    </location>
</feature>
<feature type="domain" description="DUF418" evidence="2">
    <location>
        <begin position="267"/>
        <end position="370"/>
    </location>
</feature>
<keyword evidence="1" id="KW-0812">Transmembrane</keyword>
<sequence>MSSSRIAALDLARGLALIGMLAVHVFPTFDADGSASLATQVAAGRSSATFAMMAGVGLALVTGGSTPVRGAELARSWASILVRAALIALIGLMLGYVTAWGGLEVYVILPFYAVMFVLVLPWLRVPPAGLFVAAGVVALTSTFAIEWVTGGVPLLDPAPDPDPTLGDALAHPIGLPLYLLTGGSYPALVWVCFLLAGLGLGRLDLRSPRLAAWCVGVGSVVAVGAWTISQILLYPLGGLRHLRRAAPEDWSDERLLWAPHPGEFDTWWWYALRAPHSDAPLALCIAMGSAVAIFGVTLLAARSAAVLRVLSPLSAAGSMVLTLYCAHIVVLATGLFDDSPGLQFVMLLAAMLAFAAWWRPRHRRGPLEALIAIPVAAVRRRGTP</sequence>
<feature type="transmembrane region" description="Helical" evidence="1">
    <location>
        <begin position="175"/>
        <end position="198"/>
    </location>
</feature>
<dbReference type="Pfam" id="PF07786">
    <property type="entry name" value="HGSNAT_cat"/>
    <property type="match status" value="1"/>
</dbReference>
<evidence type="ECO:0000313" key="5">
    <source>
        <dbReference type="Proteomes" id="UP000008366"/>
    </source>
</evidence>
<keyword evidence="1" id="KW-0472">Membrane</keyword>
<dbReference type="Proteomes" id="UP000008366">
    <property type="component" value="Unassembled WGS sequence"/>
</dbReference>
<dbReference type="Pfam" id="PF04235">
    <property type="entry name" value="DUF418"/>
    <property type="match status" value="1"/>
</dbReference>
<organism evidence="4 5">
    <name type="scientific">Kineosphaera limosa NBRC 100340</name>
    <dbReference type="NCBI Taxonomy" id="1184609"/>
    <lineage>
        <taxon>Bacteria</taxon>
        <taxon>Bacillati</taxon>
        <taxon>Actinomycetota</taxon>
        <taxon>Actinomycetes</taxon>
        <taxon>Micrococcales</taxon>
        <taxon>Dermatophilaceae</taxon>
        <taxon>Kineosphaera</taxon>
    </lineage>
</organism>
<dbReference type="STRING" id="1184609.KILIM_019_00130"/>
<feature type="transmembrane region" description="Helical" evidence="1">
    <location>
        <begin position="279"/>
        <end position="301"/>
    </location>
</feature>
<evidence type="ECO:0000256" key="1">
    <source>
        <dbReference type="SAM" id="Phobius"/>
    </source>
</evidence>
<feature type="transmembrane region" description="Helical" evidence="1">
    <location>
        <begin position="80"/>
        <end position="99"/>
    </location>
</feature>
<proteinExistence type="predicted"/>
<dbReference type="PANTHER" id="PTHR30590:SF3">
    <property type="entry name" value="HYPOTHETICAL MEMBRANE SPANNING PROTEIN"/>
    <property type="match status" value="1"/>
</dbReference>
<evidence type="ECO:0000313" key="4">
    <source>
        <dbReference type="EMBL" id="GAB95361.1"/>
    </source>
</evidence>
<dbReference type="InterPro" id="IPR007349">
    <property type="entry name" value="DUF418"/>
</dbReference>
<dbReference type="AlphaFoldDB" id="K6WNJ0"/>
<keyword evidence="1" id="KW-1133">Transmembrane helix</keyword>
<evidence type="ECO:0008006" key="6">
    <source>
        <dbReference type="Google" id="ProtNLM"/>
    </source>
</evidence>
<feature type="transmembrane region" description="Helical" evidence="1">
    <location>
        <begin position="105"/>
        <end position="123"/>
    </location>
</feature>